<comment type="caution">
    <text evidence="2">The sequence shown here is derived from an EMBL/GenBank/DDBJ whole genome shotgun (WGS) entry which is preliminary data.</text>
</comment>
<feature type="compositionally biased region" description="Basic residues" evidence="1">
    <location>
        <begin position="513"/>
        <end position="522"/>
    </location>
</feature>
<organism evidence="2 3">
    <name type="scientific">Riccia fluitans</name>
    <dbReference type="NCBI Taxonomy" id="41844"/>
    <lineage>
        <taxon>Eukaryota</taxon>
        <taxon>Viridiplantae</taxon>
        <taxon>Streptophyta</taxon>
        <taxon>Embryophyta</taxon>
        <taxon>Marchantiophyta</taxon>
        <taxon>Marchantiopsida</taxon>
        <taxon>Marchantiidae</taxon>
        <taxon>Marchantiales</taxon>
        <taxon>Ricciaceae</taxon>
        <taxon>Riccia</taxon>
    </lineage>
</organism>
<evidence type="ECO:0000313" key="2">
    <source>
        <dbReference type="EMBL" id="KAL2609965.1"/>
    </source>
</evidence>
<gene>
    <name evidence="2" type="ORF">R1flu_028538</name>
</gene>
<dbReference type="Proteomes" id="UP001605036">
    <property type="component" value="Unassembled WGS sequence"/>
</dbReference>
<dbReference type="PANTHER" id="PTHR31197">
    <property type="entry name" value="OS01G0612600 PROTEIN"/>
    <property type="match status" value="1"/>
</dbReference>
<keyword evidence="3" id="KW-1185">Reference proteome</keyword>
<evidence type="ECO:0000313" key="3">
    <source>
        <dbReference type="Proteomes" id="UP001605036"/>
    </source>
</evidence>
<feature type="region of interest" description="Disordered" evidence="1">
    <location>
        <begin position="503"/>
        <end position="525"/>
    </location>
</feature>
<evidence type="ECO:0000256" key="1">
    <source>
        <dbReference type="SAM" id="MobiDB-lite"/>
    </source>
</evidence>
<sequence>MRASARAHCKEPPSPLRGCAHFTSFLSSSSQGPVGGEAATFILIKEEIVNSEVVPVELLEWIGRQGHAAEDEKKEGEASRVETQRARNTPAKEDGSEFSLEVRISYCGGGLDLKRGGSSCRRIRALDRYSHRSREVPYVDLIQVKARDSHDKGCRPYMCDTSYRHSNCLDQFRKAKSVSDKLSDRVTEPTTEAGLPTSLSDGGAEDNRRHSFRPFGAAIRGLMRRDDGVNTAPLDRGVAGTVLRGPQPLGLARLTREQILNGSPAGSRGLQILNAPERVSGAEVLPDSVESAVVDVSEGRASGGGVGTDPNGELQDLLCPLCRGKVFGWKVVEGARHQLNRKPRSCAQESCSFSGTYKELREHARAIHPTARPSDIDPARQRDWRRLERQRDLGDVLSTIRSAMPGATVLGDYVIEDEDEDHEDDGDDSDFPGDDGNWWTVFLLFQVFGPAAPFAGGRGFPGRMSRLTRGPANPMMRQALWGETFQANGISGAITNHTGTSVNLNEGNLGSTSRRRRSRPRSRGASLIEVKWRG</sequence>
<dbReference type="PANTHER" id="PTHR31197:SF5">
    <property type="entry name" value="OS01G0612600 PROTEIN"/>
    <property type="match status" value="1"/>
</dbReference>
<feature type="region of interest" description="Disordered" evidence="1">
    <location>
        <begin position="67"/>
        <end position="94"/>
    </location>
</feature>
<feature type="region of interest" description="Disordered" evidence="1">
    <location>
        <begin position="179"/>
        <end position="210"/>
    </location>
</feature>
<protein>
    <submittedName>
        <fullName evidence="2">Uncharacterized protein</fullName>
    </submittedName>
</protein>
<name>A0ABD1XLZ5_9MARC</name>
<reference evidence="2 3" key="1">
    <citation type="submission" date="2024-09" db="EMBL/GenBank/DDBJ databases">
        <title>Chromosome-scale assembly of Riccia fluitans.</title>
        <authorList>
            <person name="Paukszto L."/>
            <person name="Sawicki J."/>
            <person name="Karawczyk K."/>
            <person name="Piernik-Szablinska J."/>
            <person name="Szczecinska M."/>
            <person name="Mazdziarz M."/>
        </authorList>
    </citation>
    <scope>NUCLEOTIDE SEQUENCE [LARGE SCALE GENOMIC DNA]</scope>
    <source>
        <strain evidence="2">Rf_01</strain>
        <tissue evidence="2">Aerial parts of the thallus</tissue>
    </source>
</reference>
<dbReference type="Pfam" id="PF07800">
    <property type="entry name" value="DUF1644"/>
    <property type="match status" value="1"/>
</dbReference>
<dbReference type="EMBL" id="JBHFFA010000008">
    <property type="protein sequence ID" value="KAL2609965.1"/>
    <property type="molecule type" value="Genomic_DNA"/>
</dbReference>
<proteinExistence type="predicted"/>
<accession>A0ABD1XLZ5</accession>
<dbReference type="AlphaFoldDB" id="A0ABD1XLZ5"/>
<dbReference type="InterPro" id="IPR012866">
    <property type="entry name" value="DUF1644"/>
</dbReference>